<evidence type="ECO:0000313" key="3">
    <source>
        <dbReference type="EMBL" id="MPM31248.1"/>
    </source>
</evidence>
<dbReference type="AlphaFoldDB" id="A0A644YTE9"/>
<dbReference type="SUPFAM" id="SSF109604">
    <property type="entry name" value="HD-domain/PDEase-like"/>
    <property type="match status" value="1"/>
</dbReference>
<keyword evidence="1" id="KW-0547">Nucleotide-binding</keyword>
<reference evidence="3" key="1">
    <citation type="submission" date="2019-08" db="EMBL/GenBank/DDBJ databases">
        <authorList>
            <person name="Kucharzyk K."/>
            <person name="Murdoch R.W."/>
            <person name="Higgins S."/>
            <person name="Loffler F."/>
        </authorList>
    </citation>
    <scope>NUCLEOTIDE SEQUENCE</scope>
</reference>
<sequence length="202" mass="23423">MTLHELYMEIDSHLLLDEKPSDYLNEIYGQPLFSEYPFSMLHALGKTMQSPVHHPEGNVWNHTMMVVDEAAKLRSKSHQQRVFMWAALLHDIGKPETTEERGGKITSYNHEKVGAELSKKFLSVFTDDDEFIRDVCQLILYHMQILFVVKDMRFADVFGIRANTDIRELALLGLCDRMGRTNSDIAQEKKNIDIFMNKCLNE</sequence>
<dbReference type="InterPro" id="IPR050124">
    <property type="entry name" value="tRNA_CCA-adding_enzyme"/>
</dbReference>
<dbReference type="NCBIfam" id="TIGR00277">
    <property type="entry name" value="HDIG"/>
    <property type="match status" value="1"/>
</dbReference>
<dbReference type="Gene3D" id="1.10.3090.10">
    <property type="entry name" value="cca-adding enzyme, domain 2"/>
    <property type="match status" value="1"/>
</dbReference>
<name>A0A644YTE9_9ZZZZ</name>
<comment type="caution">
    <text evidence="3">The sequence shown here is derived from an EMBL/GenBank/DDBJ whole genome shotgun (WGS) entry which is preliminary data.</text>
</comment>
<dbReference type="InterPro" id="IPR003607">
    <property type="entry name" value="HD/PDEase_dom"/>
</dbReference>
<protein>
    <recommendedName>
        <fullName evidence="2">HD/PDEase domain-containing protein</fullName>
    </recommendedName>
</protein>
<feature type="domain" description="HD/PDEase" evidence="2">
    <location>
        <begin position="55"/>
        <end position="190"/>
    </location>
</feature>
<dbReference type="PANTHER" id="PTHR47545:SF2">
    <property type="entry name" value="CC-ADDING TRNA NUCLEOTIDYLTRANSFERASE"/>
    <property type="match status" value="1"/>
</dbReference>
<gene>
    <name evidence="3" type="ORF">SDC9_77802</name>
</gene>
<evidence type="ECO:0000259" key="2">
    <source>
        <dbReference type="SMART" id="SM00471"/>
    </source>
</evidence>
<dbReference type="InterPro" id="IPR006674">
    <property type="entry name" value="HD_domain"/>
</dbReference>
<dbReference type="EMBL" id="VSSQ01006019">
    <property type="protein sequence ID" value="MPM31248.1"/>
    <property type="molecule type" value="Genomic_DNA"/>
</dbReference>
<dbReference type="CDD" id="cd00077">
    <property type="entry name" value="HDc"/>
    <property type="match status" value="1"/>
</dbReference>
<organism evidence="3">
    <name type="scientific">bioreactor metagenome</name>
    <dbReference type="NCBI Taxonomy" id="1076179"/>
    <lineage>
        <taxon>unclassified sequences</taxon>
        <taxon>metagenomes</taxon>
        <taxon>ecological metagenomes</taxon>
    </lineage>
</organism>
<dbReference type="InterPro" id="IPR006675">
    <property type="entry name" value="HDIG_dom"/>
</dbReference>
<dbReference type="PANTHER" id="PTHR47545">
    <property type="entry name" value="MULTIFUNCTIONAL CCA PROTEIN"/>
    <property type="match status" value="1"/>
</dbReference>
<dbReference type="SMART" id="SM00471">
    <property type="entry name" value="HDc"/>
    <property type="match status" value="1"/>
</dbReference>
<accession>A0A644YTE9</accession>
<dbReference type="GO" id="GO:0000166">
    <property type="term" value="F:nucleotide binding"/>
    <property type="evidence" value="ECO:0007669"/>
    <property type="project" value="UniProtKB-KW"/>
</dbReference>
<dbReference type="Pfam" id="PF01966">
    <property type="entry name" value="HD"/>
    <property type="match status" value="1"/>
</dbReference>
<proteinExistence type="predicted"/>
<evidence type="ECO:0000256" key="1">
    <source>
        <dbReference type="ARBA" id="ARBA00022741"/>
    </source>
</evidence>